<sequence>MATAITTQTPKGPHPTIPVSANALDFTFANSDNAAGNDFVITGRQLLLVFNNDVGAQTFTISSVADQFGRKGDITTYSLDAGEYAAFWFGNVVGWKQALNKILLASSNDNVQFAVLNLD</sequence>
<comment type="caution">
    <text evidence="1">The sequence shown here is derived from an EMBL/GenBank/DDBJ whole genome shotgun (WGS) entry which is preliminary data.</text>
</comment>
<evidence type="ECO:0000313" key="1">
    <source>
        <dbReference type="EMBL" id="KKM90810.1"/>
    </source>
</evidence>
<protein>
    <submittedName>
        <fullName evidence="1">Uncharacterized protein</fullName>
    </submittedName>
</protein>
<gene>
    <name evidence="1" type="ORF">LCGC14_1234820</name>
</gene>
<dbReference type="AlphaFoldDB" id="A0A0F9NPQ6"/>
<accession>A0A0F9NPQ6</accession>
<reference evidence="1" key="1">
    <citation type="journal article" date="2015" name="Nature">
        <title>Complex archaea that bridge the gap between prokaryotes and eukaryotes.</title>
        <authorList>
            <person name="Spang A."/>
            <person name="Saw J.H."/>
            <person name="Jorgensen S.L."/>
            <person name="Zaremba-Niedzwiedzka K."/>
            <person name="Martijn J."/>
            <person name="Lind A.E."/>
            <person name="van Eijk R."/>
            <person name="Schleper C."/>
            <person name="Guy L."/>
            <person name="Ettema T.J."/>
        </authorList>
    </citation>
    <scope>NUCLEOTIDE SEQUENCE</scope>
</reference>
<proteinExistence type="predicted"/>
<name>A0A0F9NPQ6_9ZZZZ</name>
<dbReference type="EMBL" id="LAZR01006623">
    <property type="protein sequence ID" value="KKM90810.1"/>
    <property type="molecule type" value="Genomic_DNA"/>
</dbReference>
<organism evidence="1">
    <name type="scientific">marine sediment metagenome</name>
    <dbReference type="NCBI Taxonomy" id="412755"/>
    <lineage>
        <taxon>unclassified sequences</taxon>
        <taxon>metagenomes</taxon>
        <taxon>ecological metagenomes</taxon>
    </lineage>
</organism>